<keyword evidence="3 9" id="KW-0378">Hydrolase</keyword>
<dbReference type="InterPro" id="IPR000629">
    <property type="entry name" value="RNA-helicase_DEAD-box_CS"/>
</dbReference>
<dbReference type="Gene3D" id="3.40.50.300">
    <property type="entry name" value="P-loop containing nucleotide triphosphate hydrolases"/>
    <property type="match status" value="2"/>
</dbReference>
<sequence length="749" mass="81959">MLPSAMALPLKEQELVHVSDEVLKLDLSKISLARRDLADEGLTGSAYMLTYYGNIRTTSVSHPLTTATQFNESSLSATGSWWKLMEQYKNPPTARFKGSAVIPKTSPTLDEAQMRPLIGNLLDQDIFPVDADAMYIFIAGFDTEPNQMTTSGQKYCTVFCGFHSDFASNSTGFTDIKFGVSGMTCPYCGDANPWISLQLTVSHEIAEVITDPLVNQASYVGPPVAWYNEKYGEVGDICNAMPGISVSKAPGVPDQIVQHLTGNILPGGGWGAPPKVTDLSNGWGKATATAASTNVDSVADKIASLSAKDELAKPKHSRLVEDDDWATAGSGADSPSKERDVTVTLSDGTVDEALYKGVKTFDDLGLSNDLLKGVYALGFQKPSKIQERALPLLLANPPQNMVGQSQSGTGKTAAFTLTMLSRVDVNNPAVQAICLAPSRELARQIMDVVREMGKFTSVTTAFAIKDMDAPRGVRIEAQVIVGTPGTVMDYIRRKTIDTSQCKIFVLDEADNMLDGQGLGDQSIRVRKSVPHSCQIVLFSATWTDELRNFAARVAPNATTITLKREELSVDAIRQLYMDCHNEEHKTEILMAIYGLLTIGQSIIFVRQKYKAEEITRRMNEEGHAVVFLHGGLEGPERDKVMDDFRDGKSKVLITTNVLSRGIDILQVNLVINFDMPLAADGRTVDPETYLHRIGRTGRFGRTGVSINFVHDQKSFNEMDAIQRHFGKEIVRVGTDNLDEIEKMLKKAVK</sequence>
<name>A0A507FK44_9FUNG</name>
<keyword evidence="2 9" id="KW-0547">Nucleotide-binding</keyword>
<evidence type="ECO:0000256" key="7">
    <source>
        <dbReference type="ARBA" id="ARBA00047984"/>
    </source>
</evidence>
<dbReference type="EMBL" id="QEAP01000072">
    <property type="protein sequence ID" value="TPX75686.1"/>
    <property type="molecule type" value="Genomic_DNA"/>
</dbReference>
<dbReference type="SUPFAM" id="SSF52540">
    <property type="entry name" value="P-loop containing nucleoside triphosphate hydrolases"/>
    <property type="match status" value="1"/>
</dbReference>
<dbReference type="AlphaFoldDB" id="A0A507FK44"/>
<dbReference type="SMART" id="SM00487">
    <property type="entry name" value="DEXDc"/>
    <property type="match status" value="1"/>
</dbReference>
<dbReference type="PROSITE" id="PS51195">
    <property type="entry name" value="Q_MOTIF"/>
    <property type="match status" value="1"/>
</dbReference>
<evidence type="ECO:0000256" key="8">
    <source>
        <dbReference type="PROSITE-ProRule" id="PRU00552"/>
    </source>
</evidence>
<gene>
    <name evidence="14" type="ORF">CcCBS67573_g03054</name>
</gene>
<feature type="domain" description="Helicase C-terminal" evidence="12">
    <location>
        <begin position="571"/>
        <end position="748"/>
    </location>
</feature>
<protein>
    <recommendedName>
        <fullName evidence="1">RNA helicase</fullName>
        <ecNumber evidence="1">3.6.4.13</ecNumber>
    </recommendedName>
</protein>
<dbReference type="PROSITE" id="PS51192">
    <property type="entry name" value="HELICASE_ATP_BIND_1"/>
    <property type="match status" value="1"/>
</dbReference>
<dbReference type="GO" id="GO:0003724">
    <property type="term" value="F:RNA helicase activity"/>
    <property type="evidence" value="ECO:0007669"/>
    <property type="project" value="UniProtKB-EC"/>
</dbReference>
<feature type="region of interest" description="Disordered" evidence="10">
    <location>
        <begin position="322"/>
        <end position="341"/>
    </location>
</feature>
<feature type="domain" description="DEAD-box RNA helicase Q" evidence="13">
    <location>
        <begin position="359"/>
        <end position="387"/>
    </location>
</feature>
<dbReference type="InterPro" id="IPR014014">
    <property type="entry name" value="RNA_helicase_DEAD_Q_motif"/>
</dbReference>
<accession>A0A507FK44</accession>
<dbReference type="OrthoDB" id="10265785at2759"/>
<evidence type="ECO:0000256" key="6">
    <source>
        <dbReference type="ARBA" id="ARBA00022884"/>
    </source>
</evidence>
<evidence type="ECO:0000313" key="14">
    <source>
        <dbReference type="EMBL" id="TPX75686.1"/>
    </source>
</evidence>
<dbReference type="EC" id="3.6.4.13" evidence="1"/>
<dbReference type="Pfam" id="PF00270">
    <property type="entry name" value="DEAD"/>
    <property type="match status" value="1"/>
</dbReference>
<evidence type="ECO:0000259" key="13">
    <source>
        <dbReference type="PROSITE" id="PS51195"/>
    </source>
</evidence>
<evidence type="ECO:0000256" key="10">
    <source>
        <dbReference type="SAM" id="MobiDB-lite"/>
    </source>
</evidence>
<dbReference type="CDD" id="cd17963">
    <property type="entry name" value="DEADc_DDX19_DDX25"/>
    <property type="match status" value="1"/>
</dbReference>
<evidence type="ECO:0000256" key="1">
    <source>
        <dbReference type="ARBA" id="ARBA00012552"/>
    </source>
</evidence>
<dbReference type="FunFam" id="3.40.50.300:FF:000849">
    <property type="entry name" value="ATP-dependent RNA helicase DBP5"/>
    <property type="match status" value="1"/>
</dbReference>
<comment type="catalytic activity">
    <reaction evidence="7">
        <text>ATP + H2O = ADP + phosphate + H(+)</text>
        <dbReference type="Rhea" id="RHEA:13065"/>
        <dbReference type="ChEBI" id="CHEBI:15377"/>
        <dbReference type="ChEBI" id="CHEBI:15378"/>
        <dbReference type="ChEBI" id="CHEBI:30616"/>
        <dbReference type="ChEBI" id="CHEBI:43474"/>
        <dbReference type="ChEBI" id="CHEBI:456216"/>
        <dbReference type="EC" id="3.6.4.13"/>
    </reaction>
</comment>
<dbReference type="CDD" id="cd18787">
    <property type="entry name" value="SF2_C_DEAD"/>
    <property type="match status" value="1"/>
</dbReference>
<dbReference type="PROSITE" id="PS00039">
    <property type="entry name" value="DEAD_ATP_HELICASE"/>
    <property type="match status" value="1"/>
</dbReference>
<evidence type="ECO:0000313" key="15">
    <source>
        <dbReference type="Proteomes" id="UP000320333"/>
    </source>
</evidence>
<keyword evidence="4 9" id="KW-0347">Helicase</keyword>
<dbReference type="STRING" id="246404.A0A507FK44"/>
<evidence type="ECO:0000256" key="5">
    <source>
        <dbReference type="ARBA" id="ARBA00022840"/>
    </source>
</evidence>
<dbReference type="SMART" id="SM00490">
    <property type="entry name" value="HELICc"/>
    <property type="match status" value="1"/>
</dbReference>
<evidence type="ECO:0000256" key="9">
    <source>
        <dbReference type="RuleBase" id="RU000492"/>
    </source>
</evidence>
<comment type="similarity">
    <text evidence="9">Belongs to the DEAD box helicase family.</text>
</comment>
<keyword evidence="15" id="KW-1185">Reference proteome</keyword>
<evidence type="ECO:0000259" key="12">
    <source>
        <dbReference type="PROSITE" id="PS51194"/>
    </source>
</evidence>
<keyword evidence="6" id="KW-0694">RNA-binding</keyword>
<dbReference type="PROSITE" id="PS51194">
    <property type="entry name" value="HELICASE_CTER"/>
    <property type="match status" value="1"/>
</dbReference>
<reference evidence="14 15" key="1">
    <citation type="journal article" date="2019" name="Sci. Rep.">
        <title>Comparative genomics of chytrid fungi reveal insights into the obligate biotrophic and pathogenic lifestyle of Synchytrium endobioticum.</title>
        <authorList>
            <person name="van de Vossenberg B.T.L.H."/>
            <person name="Warris S."/>
            <person name="Nguyen H.D.T."/>
            <person name="van Gent-Pelzer M.P.E."/>
            <person name="Joly D.L."/>
            <person name="van de Geest H.C."/>
            <person name="Bonants P.J.M."/>
            <person name="Smith D.S."/>
            <person name="Levesque C.A."/>
            <person name="van der Lee T.A.J."/>
        </authorList>
    </citation>
    <scope>NUCLEOTIDE SEQUENCE [LARGE SCALE GENOMIC DNA]</scope>
    <source>
        <strain evidence="14 15">CBS 675.73</strain>
    </source>
</reference>
<evidence type="ECO:0000256" key="4">
    <source>
        <dbReference type="ARBA" id="ARBA00022806"/>
    </source>
</evidence>
<feature type="domain" description="Helicase ATP-binding" evidence="11">
    <location>
        <begin position="392"/>
        <end position="560"/>
    </location>
</feature>
<dbReference type="GO" id="GO:0005524">
    <property type="term" value="F:ATP binding"/>
    <property type="evidence" value="ECO:0007669"/>
    <property type="project" value="UniProtKB-KW"/>
</dbReference>
<evidence type="ECO:0000256" key="3">
    <source>
        <dbReference type="ARBA" id="ARBA00022801"/>
    </source>
</evidence>
<dbReference type="Pfam" id="PF00271">
    <property type="entry name" value="Helicase_C"/>
    <property type="match status" value="1"/>
</dbReference>
<dbReference type="Proteomes" id="UP000320333">
    <property type="component" value="Unassembled WGS sequence"/>
</dbReference>
<proteinExistence type="inferred from homology"/>
<dbReference type="InterPro" id="IPR011545">
    <property type="entry name" value="DEAD/DEAH_box_helicase_dom"/>
</dbReference>
<dbReference type="InterPro" id="IPR001650">
    <property type="entry name" value="Helicase_C-like"/>
</dbReference>
<comment type="caution">
    <text evidence="14">The sequence shown here is derived from an EMBL/GenBank/DDBJ whole genome shotgun (WGS) entry which is preliminary data.</text>
</comment>
<organism evidence="14 15">
    <name type="scientific">Chytriomyces confervae</name>
    <dbReference type="NCBI Taxonomy" id="246404"/>
    <lineage>
        <taxon>Eukaryota</taxon>
        <taxon>Fungi</taxon>
        <taxon>Fungi incertae sedis</taxon>
        <taxon>Chytridiomycota</taxon>
        <taxon>Chytridiomycota incertae sedis</taxon>
        <taxon>Chytridiomycetes</taxon>
        <taxon>Chytridiales</taxon>
        <taxon>Chytriomycetaceae</taxon>
        <taxon>Chytriomyces</taxon>
    </lineage>
</organism>
<dbReference type="GO" id="GO:0016787">
    <property type="term" value="F:hydrolase activity"/>
    <property type="evidence" value="ECO:0007669"/>
    <property type="project" value="UniProtKB-KW"/>
</dbReference>
<dbReference type="InterPro" id="IPR014001">
    <property type="entry name" value="Helicase_ATP-bd"/>
</dbReference>
<feature type="short sequence motif" description="Q motif" evidence="8">
    <location>
        <begin position="359"/>
        <end position="387"/>
    </location>
</feature>
<evidence type="ECO:0000259" key="11">
    <source>
        <dbReference type="PROSITE" id="PS51192"/>
    </source>
</evidence>
<dbReference type="PANTHER" id="PTHR47958">
    <property type="entry name" value="ATP-DEPENDENT RNA HELICASE DBP3"/>
    <property type="match status" value="1"/>
</dbReference>
<dbReference type="InterPro" id="IPR027417">
    <property type="entry name" value="P-loop_NTPase"/>
</dbReference>
<dbReference type="GO" id="GO:0003723">
    <property type="term" value="F:RNA binding"/>
    <property type="evidence" value="ECO:0007669"/>
    <property type="project" value="UniProtKB-KW"/>
</dbReference>
<evidence type="ECO:0000256" key="2">
    <source>
        <dbReference type="ARBA" id="ARBA00022741"/>
    </source>
</evidence>
<keyword evidence="5 9" id="KW-0067">ATP-binding</keyword>